<feature type="region of interest" description="Disordered" evidence="1">
    <location>
        <begin position="287"/>
        <end position="318"/>
    </location>
</feature>
<comment type="caution">
    <text evidence="2">The sequence shown here is derived from an EMBL/GenBank/DDBJ whole genome shotgun (WGS) entry which is preliminary data.</text>
</comment>
<reference evidence="2 3" key="1">
    <citation type="submission" date="2017-12" db="EMBL/GenBank/DDBJ databases">
        <title>Sequencing, de novo assembly and annotation of complete genome of a new Thraustochytrid species, strain FCC1311.</title>
        <authorList>
            <person name="Sedici K."/>
            <person name="Godart F."/>
            <person name="Aiese Cigliano R."/>
            <person name="Sanseverino W."/>
            <person name="Barakat M."/>
            <person name="Ortet P."/>
            <person name="Marechal E."/>
            <person name="Cagnac O."/>
            <person name="Amato A."/>
        </authorList>
    </citation>
    <scope>NUCLEOTIDE SEQUENCE [LARGE SCALE GENOMIC DNA]</scope>
</reference>
<evidence type="ECO:0000313" key="3">
    <source>
        <dbReference type="Proteomes" id="UP000241890"/>
    </source>
</evidence>
<dbReference type="Proteomes" id="UP000241890">
    <property type="component" value="Unassembled WGS sequence"/>
</dbReference>
<sequence length="609" mass="67428">MLIDLLQGSRVSCGAFHVSEHALKKGSHLDKRDEARIADGGATSDAARSRDVQELVAREIQRRLEIVDETVREPFFRRCERSGVFSKEDNIVRAQAAMRVAAFREVGHREVSREVKHNEALFRKVLADNEASGGVLTSKVHQQARAKVTVAGAVTAKLELLNGRRQRRNSATETSAARLSRRLDVEVGSDLSAASRWFAAQEAKVAAQSEAILADNNERSATHSHTAGRKAVWDASMFEAAPQLQLPVQDINLTAWKDEALRVGDRRLLKSTDADCVNATCARSKPATLGFDLDGQENEPGAPSSEKNRDETGTTRRQQIHRWSHEYFMRPIGALDSGVLFHPDWFVPSLPPLGVDMNQWTQRGPYAPVMARPFSVLNGPDKTGAWPMGVDGVFEESESHSTAKELEALFAGDLAPWLAQAREMDVEICRFLYQSPLLTTTATQRVTSYEALTETQDSFAGEDLLLYDPCVHDEEGGAPCADWIEDMAREEKQRDDDSLEELQDLSSLIIKSARESCNCNAPELSEEDWIAQHVDQSKQNLRTILSPSPLSAWKYRLAPALASLEGNGFSCASVLLSMARNDLNLVSPWLLACQYCLLAHTTTCDETVE</sequence>
<gene>
    <name evidence="2" type="ORF">FCC1311_062992</name>
</gene>
<accession>A0A2R5GID7</accession>
<evidence type="ECO:0000313" key="2">
    <source>
        <dbReference type="EMBL" id="GBG30079.1"/>
    </source>
</evidence>
<name>A0A2R5GID7_9STRA</name>
<dbReference type="InParanoid" id="A0A2R5GID7"/>
<dbReference type="AlphaFoldDB" id="A0A2R5GID7"/>
<dbReference type="EMBL" id="BEYU01000070">
    <property type="protein sequence ID" value="GBG30079.1"/>
    <property type="molecule type" value="Genomic_DNA"/>
</dbReference>
<proteinExistence type="predicted"/>
<organism evidence="2 3">
    <name type="scientific">Hondaea fermentalgiana</name>
    <dbReference type="NCBI Taxonomy" id="2315210"/>
    <lineage>
        <taxon>Eukaryota</taxon>
        <taxon>Sar</taxon>
        <taxon>Stramenopiles</taxon>
        <taxon>Bigyra</taxon>
        <taxon>Labyrinthulomycetes</taxon>
        <taxon>Thraustochytrida</taxon>
        <taxon>Thraustochytriidae</taxon>
        <taxon>Hondaea</taxon>
    </lineage>
</organism>
<keyword evidence="3" id="KW-1185">Reference proteome</keyword>
<protein>
    <submittedName>
        <fullName evidence="2">Uncharacterized protein</fullName>
    </submittedName>
</protein>
<evidence type="ECO:0000256" key="1">
    <source>
        <dbReference type="SAM" id="MobiDB-lite"/>
    </source>
</evidence>